<name>A0A7J7D8Y1_TRIWF</name>
<evidence type="ECO:0000313" key="6">
    <source>
        <dbReference type="EMBL" id="KAF5742516.1"/>
    </source>
</evidence>
<protein>
    <submittedName>
        <fullName evidence="6">Proline- glutamic acid- and leucine-rich protein 1</fullName>
    </submittedName>
</protein>
<dbReference type="EMBL" id="JAAARO010000009">
    <property type="protein sequence ID" value="KAF5742516.1"/>
    <property type="molecule type" value="Genomic_DNA"/>
</dbReference>
<dbReference type="InParanoid" id="A0A7J7D8Y1"/>
<keyword evidence="7" id="KW-1185">Reference proteome</keyword>
<evidence type="ECO:0000256" key="2">
    <source>
        <dbReference type="ARBA" id="ARBA00010511"/>
    </source>
</evidence>
<evidence type="ECO:0000313" key="7">
    <source>
        <dbReference type="Proteomes" id="UP000593562"/>
    </source>
</evidence>
<feature type="transmembrane region" description="Helical" evidence="4">
    <location>
        <begin position="47"/>
        <end position="67"/>
    </location>
</feature>
<dbReference type="Proteomes" id="UP000593562">
    <property type="component" value="Unassembled WGS sequence"/>
</dbReference>
<evidence type="ECO:0000256" key="1">
    <source>
        <dbReference type="ARBA" id="ARBA00004123"/>
    </source>
</evidence>
<comment type="subcellular location">
    <subcellularLocation>
        <location evidence="1">Nucleus</location>
    </subcellularLocation>
</comment>
<comment type="similarity">
    <text evidence="2">Belongs to the RIX1/PELP1 family.</text>
</comment>
<evidence type="ECO:0000256" key="4">
    <source>
        <dbReference type="SAM" id="Phobius"/>
    </source>
</evidence>
<dbReference type="InterPro" id="IPR011989">
    <property type="entry name" value="ARM-like"/>
</dbReference>
<organism evidence="6 7">
    <name type="scientific">Tripterygium wilfordii</name>
    <name type="common">Thunder God vine</name>
    <dbReference type="NCBI Taxonomy" id="458696"/>
    <lineage>
        <taxon>Eukaryota</taxon>
        <taxon>Viridiplantae</taxon>
        <taxon>Streptophyta</taxon>
        <taxon>Embryophyta</taxon>
        <taxon>Tracheophyta</taxon>
        <taxon>Spermatophyta</taxon>
        <taxon>Magnoliopsida</taxon>
        <taxon>eudicotyledons</taxon>
        <taxon>Gunneridae</taxon>
        <taxon>Pentapetalae</taxon>
        <taxon>rosids</taxon>
        <taxon>fabids</taxon>
        <taxon>Celastrales</taxon>
        <taxon>Celastraceae</taxon>
        <taxon>Tripterygium</taxon>
    </lineage>
</organism>
<keyword evidence="4" id="KW-0812">Transmembrane</keyword>
<sequence length="472" mass="53474">MDYMFRAMERTFWEYLLEGVKLKKNTKPILGTHWNCSRPFEGHKYPLLFSALTPIVPVTVTLFWVLGKSQESSNPSKYLQNLRAGALLPMVAFQHFTNMHDVELKPRLLRSLLKDQVPDEKRPFKSPSDLSRVINLVQTHKLLSESFTETIEEKRIQHWKSSFDEWVERLLTLVTINSSDKCWAGICLLGVTAQECSSDRFSASYTIWFEKFLLHIQQQPADSRFVKVASCNSISDMITRLGGSSNSQKDGTPLAGKIMQPMLMLLTEDSSEAVWEGAVHLLCTIITYFPAAVQRHYDSVSSLFLLFKNFFACCLALLPKSKGDEDSWFIMMQKILLLVNSELSDIFQGLEEGIGFKSDVMKLSPGGSLNATKRSEELTISCISALMHSCCEMLTIPYPAQVKVPIRSLLALVERVLMVDGSLSRNMLLFMTAMQQELICAELPVLHLSSLELLISVIKGMRSFRRKKCSLT</sequence>
<gene>
    <name evidence="6" type="ORF">HS088_TW09G00565</name>
</gene>
<dbReference type="Gene3D" id="1.25.10.10">
    <property type="entry name" value="Leucine-rich Repeat Variant"/>
    <property type="match status" value="1"/>
</dbReference>
<evidence type="ECO:0000256" key="3">
    <source>
        <dbReference type="ARBA" id="ARBA00023242"/>
    </source>
</evidence>
<evidence type="ECO:0000259" key="5">
    <source>
        <dbReference type="Pfam" id="PF08167"/>
    </source>
</evidence>
<keyword evidence="4" id="KW-1133">Transmembrane helix</keyword>
<dbReference type="InterPro" id="IPR016024">
    <property type="entry name" value="ARM-type_fold"/>
</dbReference>
<feature type="domain" description="Pre-rRNA-processing protein RIX1 N-terminal" evidence="5">
    <location>
        <begin position="107"/>
        <end position="304"/>
    </location>
</feature>
<dbReference type="Pfam" id="PF08167">
    <property type="entry name" value="RIX1"/>
    <property type="match status" value="1"/>
</dbReference>
<reference evidence="6 7" key="1">
    <citation type="journal article" date="2020" name="Nat. Commun.">
        <title>Genome of Tripterygium wilfordii and identification of cytochrome P450 involved in triptolide biosynthesis.</title>
        <authorList>
            <person name="Tu L."/>
            <person name="Su P."/>
            <person name="Zhang Z."/>
            <person name="Gao L."/>
            <person name="Wang J."/>
            <person name="Hu T."/>
            <person name="Zhou J."/>
            <person name="Zhang Y."/>
            <person name="Zhao Y."/>
            <person name="Liu Y."/>
            <person name="Song Y."/>
            <person name="Tong Y."/>
            <person name="Lu Y."/>
            <person name="Yang J."/>
            <person name="Xu C."/>
            <person name="Jia M."/>
            <person name="Peters R.J."/>
            <person name="Huang L."/>
            <person name="Gao W."/>
        </authorList>
    </citation>
    <scope>NUCLEOTIDE SEQUENCE [LARGE SCALE GENOMIC DNA]</scope>
    <source>
        <strain evidence="7">cv. XIE 37</strain>
        <tissue evidence="6">Leaf</tissue>
    </source>
</reference>
<dbReference type="InterPro" id="IPR012583">
    <property type="entry name" value="RIX1_N"/>
</dbReference>
<keyword evidence="4" id="KW-0472">Membrane</keyword>
<dbReference type="SUPFAM" id="SSF48371">
    <property type="entry name" value="ARM repeat"/>
    <property type="match status" value="1"/>
</dbReference>
<dbReference type="AlphaFoldDB" id="A0A7J7D8Y1"/>
<comment type="caution">
    <text evidence="6">The sequence shown here is derived from an EMBL/GenBank/DDBJ whole genome shotgun (WGS) entry which is preliminary data.</text>
</comment>
<dbReference type="GO" id="GO:0005634">
    <property type="term" value="C:nucleus"/>
    <property type="evidence" value="ECO:0007669"/>
    <property type="project" value="UniProtKB-SubCell"/>
</dbReference>
<proteinExistence type="inferred from homology"/>
<dbReference type="GO" id="GO:0006364">
    <property type="term" value="P:rRNA processing"/>
    <property type="evidence" value="ECO:0007669"/>
    <property type="project" value="TreeGrafter"/>
</dbReference>
<dbReference type="PANTHER" id="PTHR34105">
    <property type="entry name" value="PROLINE-, GLUTAMIC ACID- AND LEUCINE-RICH PROTEIN 1"/>
    <property type="match status" value="1"/>
</dbReference>
<accession>A0A7J7D8Y1</accession>
<dbReference type="PANTHER" id="PTHR34105:SF1">
    <property type="entry name" value="PROLINE-, GLUTAMIC ACID- AND LEUCINE-RICH PROTEIN 1"/>
    <property type="match status" value="1"/>
</dbReference>
<keyword evidence="3" id="KW-0539">Nucleus</keyword>